<keyword evidence="5" id="KW-0653">Protein transport</keyword>
<sequence>MKYSQGVIVFSQAARSDSSIFDTRKQQTNNIVLITFWSQFAVYALNTILILFLTRPFLEHGLGYSHAEAYAFIGVSQATGYLMPILGGFMADQVLGIRRSILLGGFLLALAYLFVMLSGYSLNEHGDKLFIMAYALVPATNSLLMGTASGLVSHIYSDDAIRAKSAMTYYYMAINVGALLATMIAPALLDSRYGPLSVLTLAFAGKSIAALNFAKKYSLYDNVVYGKDAQPFTRKMAGQLSAYILAIYLFTLFAYSHVHLSIILISIGCGFGILWFLAKTLKLSSTARSKQLIAVLLIVEAIIFFVIYNQMNSTLVLFAKSNSDLQLFGLKISPAHYQILNPLLIILLGTQLPRFYRSIPRFTIPYQFASGTILAGVALLIMALAGSLSVNGLVNGNFIGLTYVLITLAELWVSAIGLSMIGLYCDSKDLAFAMGVWYLASSLSNTIAGKIAGFVAIPKNLPAIESLPVYQDYYLKFGVVAIILGVVMWLLAYVIHGRMRRRHIELV</sequence>
<feature type="transmembrane region" description="Helical" evidence="8">
    <location>
        <begin position="477"/>
        <end position="495"/>
    </location>
</feature>
<feature type="transmembrane region" description="Helical" evidence="8">
    <location>
        <begin position="69"/>
        <end position="89"/>
    </location>
</feature>
<keyword evidence="11" id="KW-1185">Reference proteome</keyword>
<proteinExistence type="predicted"/>
<dbReference type="AlphaFoldDB" id="A0A378I7N5"/>
<keyword evidence="6 8" id="KW-1133">Transmembrane helix</keyword>
<dbReference type="InterPro" id="IPR005279">
    <property type="entry name" value="Dipep/tripep_permease"/>
</dbReference>
<keyword evidence="5" id="KW-0571">Peptide transport</keyword>
<evidence type="ECO:0000256" key="6">
    <source>
        <dbReference type="ARBA" id="ARBA00022989"/>
    </source>
</evidence>
<dbReference type="NCBIfam" id="TIGR00924">
    <property type="entry name" value="yjdL_sub1_fam"/>
    <property type="match status" value="1"/>
</dbReference>
<feature type="transmembrane region" description="Helical" evidence="8">
    <location>
        <begin position="129"/>
        <end position="156"/>
    </location>
</feature>
<evidence type="ECO:0000313" key="9">
    <source>
        <dbReference type="EMBL" id="KTC68043.1"/>
    </source>
</evidence>
<dbReference type="SUPFAM" id="SSF103473">
    <property type="entry name" value="MFS general substrate transporter"/>
    <property type="match status" value="2"/>
</dbReference>
<comment type="subcellular location">
    <subcellularLocation>
        <location evidence="1">Cell membrane</location>
        <topology evidence="1">Multi-pass membrane protein</topology>
    </subcellularLocation>
</comment>
<dbReference type="InterPro" id="IPR000109">
    <property type="entry name" value="POT_fam"/>
</dbReference>
<feature type="transmembrane region" description="Helical" evidence="8">
    <location>
        <begin position="400"/>
        <end position="424"/>
    </location>
</feature>
<dbReference type="Pfam" id="PF00854">
    <property type="entry name" value="PTR2"/>
    <property type="match status" value="1"/>
</dbReference>
<evidence type="ECO:0000256" key="1">
    <source>
        <dbReference type="ARBA" id="ARBA00004651"/>
    </source>
</evidence>
<evidence type="ECO:0000313" key="10">
    <source>
        <dbReference type="EMBL" id="STX31248.1"/>
    </source>
</evidence>
<evidence type="ECO:0000256" key="8">
    <source>
        <dbReference type="SAM" id="Phobius"/>
    </source>
</evidence>
<dbReference type="Gene3D" id="1.20.1250.20">
    <property type="entry name" value="MFS general substrate transporter like domains"/>
    <property type="match status" value="1"/>
</dbReference>
<dbReference type="OrthoDB" id="5648799at2"/>
<dbReference type="Proteomes" id="UP000054735">
    <property type="component" value="Unassembled WGS sequence"/>
</dbReference>
<feature type="transmembrane region" description="Helical" evidence="8">
    <location>
        <begin position="168"/>
        <end position="189"/>
    </location>
</feature>
<organism evidence="10 12">
    <name type="scientific">Legionella birminghamensis</name>
    <dbReference type="NCBI Taxonomy" id="28083"/>
    <lineage>
        <taxon>Bacteria</taxon>
        <taxon>Pseudomonadati</taxon>
        <taxon>Pseudomonadota</taxon>
        <taxon>Gammaproteobacteria</taxon>
        <taxon>Legionellales</taxon>
        <taxon>Legionellaceae</taxon>
        <taxon>Legionella</taxon>
    </lineage>
</organism>
<dbReference type="InterPro" id="IPR036259">
    <property type="entry name" value="MFS_trans_sf"/>
</dbReference>
<feature type="transmembrane region" description="Helical" evidence="8">
    <location>
        <begin position="293"/>
        <end position="319"/>
    </location>
</feature>
<accession>A0A378I7N5</accession>
<feature type="transmembrane region" description="Helical" evidence="8">
    <location>
        <begin position="31"/>
        <end position="54"/>
    </location>
</feature>
<reference evidence="9 11" key="1">
    <citation type="submission" date="2015-11" db="EMBL/GenBank/DDBJ databases">
        <title>Genomic analysis of 38 Legionella species identifies large and diverse effector repertoires.</title>
        <authorList>
            <person name="Burstein D."/>
            <person name="Amaro F."/>
            <person name="Zusman T."/>
            <person name="Lifshitz Z."/>
            <person name="Cohen O."/>
            <person name="Gilbert J.A."/>
            <person name="Pupko T."/>
            <person name="Shuman H.A."/>
            <person name="Segal G."/>
        </authorList>
    </citation>
    <scope>NUCLEOTIDE SEQUENCE [LARGE SCALE GENOMIC DNA]</scope>
    <source>
        <strain evidence="9 11">CDC#1407-AL-14</strain>
    </source>
</reference>
<dbReference type="InterPro" id="IPR050171">
    <property type="entry name" value="MFS_Transporters"/>
</dbReference>
<feature type="transmembrane region" description="Helical" evidence="8">
    <location>
        <begin position="261"/>
        <end position="281"/>
    </location>
</feature>
<feature type="transmembrane region" description="Helical" evidence="8">
    <location>
        <begin position="236"/>
        <end position="255"/>
    </location>
</feature>
<dbReference type="GO" id="GO:0005886">
    <property type="term" value="C:plasma membrane"/>
    <property type="evidence" value="ECO:0007669"/>
    <property type="project" value="UniProtKB-SubCell"/>
</dbReference>
<gene>
    <name evidence="10" type="primary">dtpA_1</name>
    <name evidence="9" type="ORF">Lbir_2645</name>
    <name evidence="10" type="ORF">NCTC12437_01019</name>
</gene>
<dbReference type="GO" id="GO:0015833">
    <property type="term" value="P:peptide transport"/>
    <property type="evidence" value="ECO:0007669"/>
    <property type="project" value="UniProtKB-KW"/>
</dbReference>
<dbReference type="STRING" id="28083.Lbir_2645"/>
<reference evidence="10 12" key="2">
    <citation type="submission" date="2018-06" db="EMBL/GenBank/DDBJ databases">
        <authorList>
            <consortium name="Pathogen Informatics"/>
            <person name="Doyle S."/>
        </authorList>
    </citation>
    <scope>NUCLEOTIDE SEQUENCE [LARGE SCALE GENOMIC DNA]</scope>
    <source>
        <strain evidence="10 12">NCTC12437</strain>
    </source>
</reference>
<feature type="transmembrane region" description="Helical" evidence="8">
    <location>
        <begin position="339"/>
        <end position="356"/>
    </location>
</feature>
<keyword evidence="3" id="KW-1003">Cell membrane</keyword>
<evidence type="ECO:0000313" key="11">
    <source>
        <dbReference type="Proteomes" id="UP000054735"/>
    </source>
</evidence>
<feature type="transmembrane region" description="Helical" evidence="8">
    <location>
        <begin position="101"/>
        <end position="123"/>
    </location>
</feature>
<keyword evidence="7 8" id="KW-0472">Membrane</keyword>
<dbReference type="PANTHER" id="PTHR23517">
    <property type="entry name" value="RESISTANCE PROTEIN MDTM, PUTATIVE-RELATED-RELATED"/>
    <property type="match status" value="1"/>
</dbReference>
<feature type="transmembrane region" description="Helical" evidence="8">
    <location>
        <begin position="368"/>
        <end position="388"/>
    </location>
</feature>
<evidence type="ECO:0000256" key="3">
    <source>
        <dbReference type="ARBA" id="ARBA00022475"/>
    </source>
</evidence>
<keyword evidence="4 8" id="KW-0812">Transmembrane</keyword>
<feature type="transmembrane region" description="Helical" evidence="8">
    <location>
        <begin position="436"/>
        <end position="457"/>
    </location>
</feature>
<dbReference type="Proteomes" id="UP000255066">
    <property type="component" value="Unassembled WGS sequence"/>
</dbReference>
<protein>
    <submittedName>
        <fullName evidence="10">IraAB</fullName>
    </submittedName>
</protein>
<evidence type="ECO:0000256" key="4">
    <source>
        <dbReference type="ARBA" id="ARBA00022692"/>
    </source>
</evidence>
<dbReference type="PANTHER" id="PTHR23517:SF15">
    <property type="entry name" value="PROTON-DEPENDENT OLIGOPEPTIDE FAMILY TRANSPORT PROTEIN"/>
    <property type="match status" value="1"/>
</dbReference>
<evidence type="ECO:0000313" key="12">
    <source>
        <dbReference type="Proteomes" id="UP000255066"/>
    </source>
</evidence>
<name>A0A378I7N5_9GAMM</name>
<dbReference type="EMBL" id="LNXT01000048">
    <property type="protein sequence ID" value="KTC68043.1"/>
    <property type="molecule type" value="Genomic_DNA"/>
</dbReference>
<feature type="transmembrane region" description="Helical" evidence="8">
    <location>
        <begin position="195"/>
        <end position="215"/>
    </location>
</feature>
<keyword evidence="2" id="KW-0813">Transport</keyword>
<evidence type="ECO:0000256" key="7">
    <source>
        <dbReference type="ARBA" id="ARBA00023136"/>
    </source>
</evidence>
<evidence type="ECO:0000256" key="2">
    <source>
        <dbReference type="ARBA" id="ARBA00022448"/>
    </source>
</evidence>
<dbReference type="GO" id="GO:1904680">
    <property type="term" value="F:peptide transmembrane transporter activity"/>
    <property type="evidence" value="ECO:0007669"/>
    <property type="project" value="InterPro"/>
</dbReference>
<dbReference type="EMBL" id="UGNW01000001">
    <property type="protein sequence ID" value="STX31248.1"/>
    <property type="molecule type" value="Genomic_DNA"/>
</dbReference>
<evidence type="ECO:0000256" key="5">
    <source>
        <dbReference type="ARBA" id="ARBA00022856"/>
    </source>
</evidence>